<dbReference type="Proteomes" id="UP000827284">
    <property type="component" value="Unassembled WGS sequence"/>
</dbReference>
<reference evidence="3" key="1">
    <citation type="submission" date="2021-11" db="EMBL/GenBank/DDBJ databases">
        <authorList>
            <person name="Herlambang A."/>
            <person name="Guo Y."/>
            <person name="Takashima Y."/>
            <person name="Nishizawa T."/>
        </authorList>
    </citation>
    <scope>NUCLEOTIDE SEQUENCE</scope>
    <source>
        <strain evidence="3">E1425</strain>
    </source>
</reference>
<accession>A0A9P3HKB1</accession>
<feature type="coiled-coil region" evidence="1">
    <location>
        <begin position="186"/>
        <end position="220"/>
    </location>
</feature>
<organism evidence="3 4">
    <name type="scientific">Entomortierella parvispora</name>
    <dbReference type="NCBI Taxonomy" id="205924"/>
    <lineage>
        <taxon>Eukaryota</taxon>
        <taxon>Fungi</taxon>
        <taxon>Fungi incertae sedis</taxon>
        <taxon>Mucoromycota</taxon>
        <taxon>Mortierellomycotina</taxon>
        <taxon>Mortierellomycetes</taxon>
        <taxon>Mortierellales</taxon>
        <taxon>Mortierellaceae</taxon>
        <taxon>Entomortierella</taxon>
    </lineage>
</organism>
<evidence type="ECO:0000313" key="3">
    <source>
        <dbReference type="EMBL" id="GJJ78299.1"/>
    </source>
</evidence>
<dbReference type="InterPro" id="IPR019320">
    <property type="entry name" value="BORCS8"/>
</dbReference>
<proteinExistence type="predicted"/>
<dbReference type="EMBL" id="BQFW01000014">
    <property type="protein sequence ID" value="GJJ78299.1"/>
    <property type="molecule type" value="Genomic_DNA"/>
</dbReference>
<keyword evidence="4" id="KW-1185">Reference proteome</keyword>
<comment type="caution">
    <text evidence="3">The sequence shown here is derived from an EMBL/GenBank/DDBJ whole genome shotgun (WGS) entry which is preliminary data.</text>
</comment>
<evidence type="ECO:0000256" key="2">
    <source>
        <dbReference type="SAM" id="MobiDB-lite"/>
    </source>
</evidence>
<name>A0A9P3HKB1_9FUNG</name>
<dbReference type="OrthoDB" id="10044187at2759"/>
<keyword evidence="1" id="KW-0175">Coiled coil</keyword>
<dbReference type="AlphaFoldDB" id="A0A9P3HKB1"/>
<sequence>MPSTPPSDDHQPRLPHGAGARALDASKDSHPLTGTKPSTRGDGAAAPPTVPAGTGTGTVAGTGTEAGAETAAGPSSPETISPYSSWSVPSLENLFSSRRASSFGLRYNFASSAQAAALSGNSSGGRISPAPSGMSSMMDGASGSSMQSKARKMSVHMSESVTSVLNDVSLVLYRVNEHIHKKVPILVQEKRALSNLGADVERANQDMEDARLTLTSLRRISELGTIEALVKRALVASQSQ</sequence>
<dbReference type="Pfam" id="PF10167">
    <property type="entry name" value="BORCS8"/>
    <property type="match status" value="1"/>
</dbReference>
<gene>
    <name evidence="3" type="ORF">EMPS_10658</name>
</gene>
<feature type="compositionally biased region" description="Low complexity" evidence="2">
    <location>
        <begin position="128"/>
        <end position="148"/>
    </location>
</feature>
<protein>
    <submittedName>
        <fullName evidence="3">Uncharacterized protein</fullName>
    </submittedName>
</protein>
<feature type="compositionally biased region" description="Low complexity" evidence="2">
    <location>
        <begin position="43"/>
        <end position="53"/>
    </location>
</feature>
<evidence type="ECO:0000256" key="1">
    <source>
        <dbReference type="SAM" id="Coils"/>
    </source>
</evidence>
<feature type="region of interest" description="Disordered" evidence="2">
    <location>
        <begin position="118"/>
        <end position="151"/>
    </location>
</feature>
<reference evidence="3" key="2">
    <citation type="journal article" date="2022" name="Microbiol. Resour. Announc.">
        <title>Whole-Genome Sequence of Entomortierella parvispora E1425, a Mucoromycotan Fungus Associated with Burkholderiaceae-Related Endosymbiotic Bacteria.</title>
        <authorList>
            <person name="Herlambang A."/>
            <person name="Guo Y."/>
            <person name="Takashima Y."/>
            <person name="Narisawa K."/>
            <person name="Ohta H."/>
            <person name="Nishizawa T."/>
        </authorList>
    </citation>
    <scope>NUCLEOTIDE SEQUENCE</scope>
    <source>
        <strain evidence="3">E1425</strain>
    </source>
</reference>
<evidence type="ECO:0000313" key="4">
    <source>
        <dbReference type="Proteomes" id="UP000827284"/>
    </source>
</evidence>
<feature type="compositionally biased region" description="Low complexity" evidence="2">
    <location>
        <begin position="61"/>
        <end position="74"/>
    </location>
</feature>
<feature type="region of interest" description="Disordered" evidence="2">
    <location>
        <begin position="1"/>
        <end position="82"/>
    </location>
</feature>